<reference evidence="2 3" key="1">
    <citation type="submission" date="2019-01" db="EMBL/GenBank/DDBJ databases">
        <title>Genome sequences of marine Pseudoalteromonas species.</title>
        <authorList>
            <person name="Boraston A.B."/>
            <person name="Hehemann J.-H."/>
            <person name="Vickers C.J."/>
            <person name="Salama-Alber O."/>
            <person name="Abe K."/>
            <person name="Hettle A.J."/>
        </authorList>
    </citation>
    <scope>NUCLEOTIDE SEQUENCE [LARGE SCALE GENOMIC DNA]</scope>
    <source>
        <strain evidence="2 3">PS42</strain>
    </source>
</reference>
<gene>
    <name evidence="2" type="ORF">EU508_17285</name>
</gene>
<dbReference type="AlphaFoldDB" id="A0AB73BDH6"/>
<dbReference type="Pfam" id="PF01497">
    <property type="entry name" value="Peripla_BP_2"/>
    <property type="match status" value="1"/>
</dbReference>
<dbReference type="PANTHER" id="PTHR30535">
    <property type="entry name" value="VITAMIN B12-BINDING PROTEIN"/>
    <property type="match status" value="1"/>
</dbReference>
<proteinExistence type="predicted"/>
<dbReference type="PROSITE" id="PS50983">
    <property type="entry name" value="FE_B12_PBP"/>
    <property type="match status" value="1"/>
</dbReference>
<dbReference type="Gene3D" id="3.40.50.1980">
    <property type="entry name" value="Nitrogenase molybdenum iron protein domain"/>
    <property type="match status" value="2"/>
</dbReference>
<protein>
    <submittedName>
        <fullName evidence="2">Hemin ABC transporter substrate-binding protein</fullName>
    </submittedName>
</protein>
<dbReference type="SUPFAM" id="SSF53807">
    <property type="entry name" value="Helical backbone' metal receptor"/>
    <property type="match status" value="1"/>
</dbReference>
<sequence length="321" mass="35276">MKTVSIFVFKLNLTSMKPLSILFIMFVTLLANSYVHASPQPVNPQRIVVAGGSITEVIYALGEQQRIVGVDSTSVYPAAATQKPQIGYVRKISVEGVLSLNPDLILAESDVGPKKMVEQLKLTGANLVILHENDNFWRIENKIEQIAKQLNVVSKGNMLADSLQADRKALSYILEQTSTKPKVLVIRSSKLMVAGAETTADELVTIAGGVNMMAQTMVNWQTISSEAALALNPDVIISMGIGANDQQPSAEILSVFKYSNAIKNARIYNFDALYLLSMGPRTPQAAVELAHAFYPKTRLPDGYQYRFLKLAENSTKQQDER</sequence>
<dbReference type="PANTHER" id="PTHR30535:SF4">
    <property type="entry name" value="HEMIN-BINDING PERIPLASMIC PROTEIN HMUT"/>
    <property type="match status" value="1"/>
</dbReference>
<dbReference type="RefSeq" id="WP_149615013.1">
    <property type="nucleotide sequence ID" value="NZ_SEUK01000054.1"/>
</dbReference>
<dbReference type="InterPro" id="IPR002491">
    <property type="entry name" value="ABC_transptr_periplasmic_BD"/>
</dbReference>
<dbReference type="Proteomes" id="UP000324162">
    <property type="component" value="Unassembled WGS sequence"/>
</dbReference>
<name>A0AB73BDH6_9GAMM</name>
<feature type="domain" description="Fe/B12 periplasmic-binding" evidence="1">
    <location>
        <begin position="46"/>
        <end position="297"/>
    </location>
</feature>
<evidence type="ECO:0000313" key="3">
    <source>
        <dbReference type="Proteomes" id="UP000324162"/>
    </source>
</evidence>
<organism evidence="2 3">
    <name type="scientific">Pseudoalteromonas fuliginea</name>
    <dbReference type="NCBI Taxonomy" id="1872678"/>
    <lineage>
        <taxon>Bacteria</taxon>
        <taxon>Pseudomonadati</taxon>
        <taxon>Pseudomonadota</taxon>
        <taxon>Gammaproteobacteria</taxon>
        <taxon>Alteromonadales</taxon>
        <taxon>Pseudoalteromonadaceae</taxon>
        <taxon>Pseudoalteromonas</taxon>
    </lineage>
</organism>
<comment type="caution">
    <text evidence="2">The sequence shown here is derived from an EMBL/GenBank/DDBJ whole genome shotgun (WGS) entry which is preliminary data.</text>
</comment>
<dbReference type="InterPro" id="IPR050902">
    <property type="entry name" value="ABC_Transporter_SBP"/>
</dbReference>
<evidence type="ECO:0000313" key="2">
    <source>
        <dbReference type="EMBL" id="KAA1157479.1"/>
    </source>
</evidence>
<accession>A0AB73BDH6</accession>
<evidence type="ECO:0000259" key="1">
    <source>
        <dbReference type="PROSITE" id="PS50983"/>
    </source>
</evidence>
<dbReference type="EMBL" id="SEUK01000054">
    <property type="protein sequence ID" value="KAA1157479.1"/>
    <property type="molecule type" value="Genomic_DNA"/>
</dbReference>